<dbReference type="InterPro" id="IPR019587">
    <property type="entry name" value="Polyketide_cyclase/dehydratase"/>
</dbReference>
<sequence length="134" mass="14498">MASIHRSVQIQAPASQVWNALQDVGALHTKLVPGFVVDCRLEGEARHVTFANGMTAKEHIVDVSSERMRVSWSAVGGRLTHHNASAQVIPTGETSCEVIWIADLLPHEMASPIAGMIEQGLKAMKTFQESKNAA</sequence>
<evidence type="ECO:0000313" key="2">
    <source>
        <dbReference type="Proteomes" id="UP001303946"/>
    </source>
</evidence>
<dbReference type="Gene3D" id="3.30.530.20">
    <property type="match status" value="1"/>
</dbReference>
<dbReference type="EMBL" id="CP136336">
    <property type="protein sequence ID" value="WOB06903.1"/>
    <property type="molecule type" value="Genomic_DNA"/>
</dbReference>
<dbReference type="Proteomes" id="UP001303946">
    <property type="component" value="Chromosome"/>
</dbReference>
<evidence type="ECO:0000313" key="1">
    <source>
        <dbReference type="EMBL" id="WOB06903.1"/>
    </source>
</evidence>
<organism evidence="1 2">
    <name type="scientific">Piscinibacter gummiphilus</name>
    <dbReference type="NCBI Taxonomy" id="946333"/>
    <lineage>
        <taxon>Bacteria</taxon>
        <taxon>Pseudomonadati</taxon>
        <taxon>Pseudomonadota</taxon>
        <taxon>Betaproteobacteria</taxon>
        <taxon>Burkholderiales</taxon>
        <taxon>Sphaerotilaceae</taxon>
        <taxon>Piscinibacter</taxon>
    </lineage>
</organism>
<protein>
    <submittedName>
        <fullName evidence="1">SRPBCC family protein</fullName>
    </submittedName>
</protein>
<proteinExistence type="predicted"/>
<dbReference type="SUPFAM" id="SSF55961">
    <property type="entry name" value="Bet v1-like"/>
    <property type="match status" value="1"/>
</dbReference>
<keyword evidence="2" id="KW-1185">Reference proteome</keyword>
<dbReference type="InterPro" id="IPR023393">
    <property type="entry name" value="START-like_dom_sf"/>
</dbReference>
<accession>A0ABZ0CPK2</accession>
<gene>
    <name evidence="1" type="ORF">RXV79_18495</name>
</gene>
<reference evidence="1 2" key="1">
    <citation type="submission" date="2023-10" db="EMBL/GenBank/DDBJ databases">
        <title>Bacteria for the degradation of biodegradable plastic PBAT(Polybutylene adipate terephthalate).</title>
        <authorList>
            <person name="Weon H.-Y."/>
            <person name="Yeon J."/>
        </authorList>
    </citation>
    <scope>NUCLEOTIDE SEQUENCE [LARGE SCALE GENOMIC DNA]</scope>
    <source>
        <strain evidence="1 2">SBD 7-3</strain>
    </source>
</reference>
<dbReference type="Pfam" id="PF10604">
    <property type="entry name" value="Polyketide_cyc2"/>
    <property type="match status" value="1"/>
</dbReference>
<dbReference type="CDD" id="cd07821">
    <property type="entry name" value="PYR_PYL_RCAR_like"/>
    <property type="match status" value="1"/>
</dbReference>
<dbReference type="RefSeq" id="WP_316699548.1">
    <property type="nucleotide sequence ID" value="NZ_CP136336.1"/>
</dbReference>
<name>A0ABZ0CPK2_9BURK</name>